<dbReference type="InParanoid" id="A0A2K1IS51"/>
<reference evidence="9" key="3">
    <citation type="submission" date="2020-12" db="UniProtKB">
        <authorList>
            <consortium name="EnsemblPlants"/>
        </authorList>
    </citation>
    <scope>IDENTIFICATION</scope>
</reference>
<keyword evidence="4 6" id="KW-1133">Transmembrane helix</keyword>
<name>A0A2K1IS51_PHYPA</name>
<feature type="domain" description="Amino acid transporter transmembrane" evidence="7">
    <location>
        <begin position="23"/>
        <end position="123"/>
    </location>
</feature>
<sequence>MYISLFFNVVTVGAVAVIQIIACSRTWALIFGGLSLTVDLLPTILNFRIFSFLGVLTTTYTSWYMLSSAIIRGRSPGVTYSAPINMQSFFIGTTNILFGTGGHAVTIEIMHAMWRPVKYKYVYLLLHENNALALLPDTSASDTALIFMIVHQKTMLKSSPLLCEHGNDVNSPNPKGSVQFLPGCCIRALHHAAEFYVGKLSCSLFFGPLNSVIGSLFMSFSVFIIPCNVYNNTFWNPTAPEVHSLRLCSHMIDHMSFQPRRLTIKPASFANESFCPRLQNAAEQPGKNRRALGWWGMMTLNCVVVVTIAILGVGFGAWASLENIVDHVKIFGIFQPCYQCK</sequence>
<organism evidence="8">
    <name type="scientific">Physcomitrium patens</name>
    <name type="common">Spreading-leaved earth moss</name>
    <name type="synonym">Physcomitrella patens</name>
    <dbReference type="NCBI Taxonomy" id="3218"/>
    <lineage>
        <taxon>Eukaryota</taxon>
        <taxon>Viridiplantae</taxon>
        <taxon>Streptophyta</taxon>
        <taxon>Embryophyta</taxon>
        <taxon>Bryophyta</taxon>
        <taxon>Bryophytina</taxon>
        <taxon>Bryopsida</taxon>
        <taxon>Funariidae</taxon>
        <taxon>Funariales</taxon>
        <taxon>Funariaceae</taxon>
        <taxon>Physcomitrium</taxon>
    </lineage>
</organism>
<evidence type="ECO:0000256" key="5">
    <source>
        <dbReference type="ARBA" id="ARBA00023136"/>
    </source>
</evidence>
<evidence type="ECO:0000313" key="8">
    <source>
        <dbReference type="EMBL" id="PNR32111.1"/>
    </source>
</evidence>
<dbReference type="Proteomes" id="UP000006727">
    <property type="component" value="Chromosome 21"/>
</dbReference>
<dbReference type="PaxDb" id="3218-PP1S167_70V6.1"/>
<keyword evidence="10" id="KW-1185">Reference proteome</keyword>
<evidence type="ECO:0000256" key="1">
    <source>
        <dbReference type="ARBA" id="ARBA00004370"/>
    </source>
</evidence>
<feature type="transmembrane region" description="Helical" evidence="6">
    <location>
        <begin position="47"/>
        <end position="66"/>
    </location>
</feature>
<dbReference type="Pfam" id="PF01490">
    <property type="entry name" value="Aa_trans"/>
    <property type="match status" value="1"/>
</dbReference>
<reference evidence="8 10" key="2">
    <citation type="journal article" date="2018" name="Plant J.">
        <title>The Physcomitrella patens chromosome-scale assembly reveals moss genome structure and evolution.</title>
        <authorList>
            <person name="Lang D."/>
            <person name="Ullrich K.K."/>
            <person name="Murat F."/>
            <person name="Fuchs J."/>
            <person name="Jenkins J."/>
            <person name="Haas F.B."/>
            <person name="Piednoel M."/>
            <person name="Gundlach H."/>
            <person name="Van Bel M."/>
            <person name="Meyberg R."/>
            <person name="Vives C."/>
            <person name="Morata J."/>
            <person name="Symeonidi A."/>
            <person name="Hiss M."/>
            <person name="Muchero W."/>
            <person name="Kamisugi Y."/>
            <person name="Saleh O."/>
            <person name="Blanc G."/>
            <person name="Decker E.L."/>
            <person name="van Gessel N."/>
            <person name="Grimwood J."/>
            <person name="Hayes R.D."/>
            <person name="Graham S.W."/>
            <person name="Gunter L.E."/>
            <person name="McDaniel S.F."/>
            <person name="Hoernstein S.N.W."/>
            <person name="Larsson A."/>
            <person name="Li F.W."/>
            <person name="Perroud P.F."/>
            <person name="Phillips J."/>
            <person name="Ranjan P."/>
            <person name="Rokshar D.S."/>
            <person name="Rothfels C.J."/>
            <person name="Schneider L."/>
            <person name="Shu S."/>
            <person name="Stevenson D.W."/>
            <person name="Thummler F."/>
            <person name="Tillich M."/>
            <person name="Villarreal Aguilar J.C."/>
            <person name="Widiez T."/>
            <person name="Wong G.K."/>
            <person name="Wymore A."/>
            <person name="Zhang Y."/>
            <person name="Zimmer A.D."/>
            <person name="Quatrano R.S."/>
            <person name="Mayer K.F.X."/>
            <person name="Goodstein D."/>
            <person name="Casacuberta J.M."/>
            <person name="Vandepoele K."/>
            <person name="Reski R."/>
            <person name="Cuming A.C."/>
            <person name="Tuskan G.A."/>
            <person name="Maumus F."/>
            <person name="Salse J."/>
            <person name="Schmutz J."/>
            <person name="Rensing S.A."/>
        </authorList>
    </citation>
    <scope>NUCLEOTIDE SEQUENCE [LARGE SCALE GENOMIC DNA]</scope>
    <source>
        <strain evidence="9 10">cv. Gransden 2004</strain>
    </source>
</reference>
<gene>
    <name evidence="8" type="ORF">PHYPA_026236</name>
</gene>
<dbReference type="Gramene" id="Pp3c21_15740V3.1">
    <property type="protein sequence ID" value="Pp3c21_15740V3.1"/>
    <property type="gene ID" value="Pp3c21_15740"/>
</dbReference>
<evidence type="ECO:0000259" key="7">
    <source>
        <dbReference type="Pfam" id="PF01490"/>
    </source>
</evidence>
<evidence type="ECO:0000256" key="3">
    <source>
        <dbReference type="ARBA" id="ARBA00022970"/>
    </source>
</evidence>
<dbReference type="EnsemblPlants" id="Pp3c21_15740V3.1">
    <property type="protein sequence ID" value="Pp3c21_15740V3.1"/>
    <property type="gene ID" value="Pp3c21_15740"/>
</dbReference>
<dbReference type="InterPro" id="IPR013057">
    <property type="entry name" value="AA_transpt_TM"/>
</dbReference>
<proteinExistence type="predicted"/>
<dbReference type="EMBL" id="ABEU02000021">
    <property type="protein sequence ID" value="PNR32111.1"/>
    <property type="molecule type" value="Genomic_DNA"/>
</dbReference>
<keyword evidence="3" id="KW-0813">Transport</keyword>
<evidence type="ECO:0000256" key="4">
    <source>
        <dbReference type="ARBA" id="ARBA00022989"/>
    </source>
</evidence>
<keyword evidence="5 6" id="KW-0472">Membrane</keyword>
<protein>
    <recommendedName>
        <fullName evidence="7">Amino acid transporter transmembrane domain-containing protein</fullName>
    </recommendedName>
</protein>
<reference evidence="8 10" key="1">
    <citation type="journal article" date="2008" name="Science">
        <title>The Physcomitrella genome reveals evolutionary insights into the conquest of land by plants.</title>
        <authorList>
            <person name="Rensing S."/>
            <person name="Lang D."/>
            <person name="Zimmer A."/>
            <person name="Terry A."/>
            <person name="Salamov A."/>
            <person name="Shapiro H."/>
            <person name="Nishiyama T."/>
            <person name="Perroud P.-F."/>
            <person name="Lindquist E."/>
            <person name="Kamisugi Y."/>
            <person name="Tanahashi T."/>
            <person name="Sakakibara K."/>
            <person name="Fujita T."/>
            <person name="Oishi K."/>
            <person name="Shin-I T."/>
            <person name="Kuroki Y."/>
            <person name="Toyoda A."/>
            <person name="Suzuki Y."/>
            <person name="Hashimoto A."/>
            <person name="Yamaguchi K."/>
            <person name="Sugano A."/>
            <person name="Kohara Y."/>
            <person name="Fujiyama A."/>
            <person name="Anterola A."/>
            <person name="Aoki S."/>
            <person name="Ashton N."/>
            <person name="Barbazuk W.B."/>
            <person name="Barker E."/>
            <person name="Bennetzen J."/>
            <person name="Bezanilla M."/>
            <person name="Blankenship R."/>
            <person name="Cho S.H."/>
            <person name="Dutcher S."/>
            <person name="Estelle M."/>
            <person name="Fawcett J.A."/>
            <person name="Gundlach H."/>
            <person name="Hanada K."/>
            <person name="Heyl A."/>
            <person name="Hicks K.A."/>
            <person name="Hugh J."/>
            <person name="Lohr M."/>
            <person name="Mayer K."/>
            <person name="Melkozernov A."/>
            <person name="Murata T."/>
            <person name="Nelson D."/>
            <person name="Pils B."/>
            <person name="Prigge M."/>
            <person name="Reiss B."/>
            <person name="Renner T."/>
            <person name="Rombauts S."/>
            <person name="Rushton P."/>
            <person name="Sanderfoot A."/>
            <person name="Schween G."/>
            <person name="Shiu S.-H."/>
            <person name="Stueber K."/>
            <person name="Theodoulou F.L."/>
            <person name="Tu H."/>
            <person name="Van de Peer Y."/>
            <person name="Verrier P.J."/>
            <person name="Waters E."/>
            <person name="Wood A."/>
            <person name="Yang L."/>
            <person name="Cove D."/>
            <person name="Cuming A."/>
            <person name="Hasebe M."/>
            <person name="Lucas S."/>
            <person name="Mishler D.B."/>
            <person name="Reski R."/>
            <person name="Grigoriev I."/>
            <person name="Quatrano R.S."/>
            <person name="Boore J.L."/>
        </authorList>
    </citation>
    <scope>NUCLEOTIDE SEQUENCE [LARGE SCALE GENOMIC DNA]</scope>
    <source>
        <strain evidence="9 10">cv. Gransden 2004</strain>
    </source>
</reference>
<dbReference type="OMA" id="VHASHYL"/>
<keyword evidence="3" id="KW-0029">Amino-acid transport</keyword>
<keyword evidence="2 6" id="KW-0812">Transmembrane</keyword>
<dbReference type="GO" id="GO:0003333">
    <property type="term" value="P:amino acid transmembrane transport"/>
    <property type="evidence" value="ECO:0000318"/>
    <property type="project" value="GO_Central"/>
</dbReference>
<dbReference type="GO" id="GO:0016020">
    <property type="term" value="C:membrane"/>
    <property type="evidence" value="ECO:0000318"/>
    <property type="project" value="GO_Central"/>
</dbReference>
<dbReference type="GO" id="GO:0015171">
    <property type="term" value="F:amino acid transmembrane transporter activity"/>
    <property type="evidence" value="ECO:0000318"/>
    <property type="project" value="GO_Central"/>
</dbReference>
<dbReference type="AlphaFoldDB" id="A0A2K1IS51"/>
<feature type="transmembrane region" description="Helical" evidence="6">
    <location>
        <begin position="5"/>
        <end position="27"/>
    </location>
</feature>
<comment type="subcellular location">
    <subcellularLocation>
        <location evidence="1">Membrane</location>
    </subcellularLocation>
</comment>
<feature type="transmembrane region" description="Helical" evidence="6">
    <location>
        <begin position="294"/>
        <end position="319"/>
    </location>
</feature>
<accession>A0A2K1IS51</accession>
<evidence type="ECO:0000256" key="6">
    <source>
        <dbReference type="SAM" id="Phobius"/>
    </source>
</evidence>
<evidence type="ECO:0000313" key="10">
    <source>
        <dbReference type="Proteomes" id="UP000006727"/>
    </source>
</evidence>
<evidence type="ECO:0000313" key="9">
    <source>
        <dbReference type="EnsemblPlants" id="Pp3c21_15740V3.1"/>
    </source>
</evidence>
<evidence type="ECO:0000256" key="2">
    <source>
        <dbReference type="ARBA" id="ARBA00022692"/>
    </source>
</evidence>